<gene>
    <name evidence="2" type="ORF">IC006_1015</name>
</gene>
<protein>
    <submittedName>
        <fullName evidence="2">Uncharacterized protein</fullName>
    </submittedName>
</protein>
<dbReference type="Proteomes" id="UP000322983">
    <property type="component" value="Chromosome"/>
</dbReference>
<keyword evidence="1" id="KW-0472">Membrane</keyword>
<organism evidence="2 3">
    <name type="scientific">Sulfuracidifex tepidarius</name>
    <dbReference type="NCBI Taxonomy" id="1294262"/>
    <lineage>
        <taxon>Archaea</taxon>
        <taxon>Thermoproteota</taxon>
        <taxon>Thermoprotei</taxon>
        <taxon>Sulfolobales</taxon>
        <taxon>Sulfolobaceae</taxon>
        <taxon>Sulfuracidifex</taxon>
    </lineage>
</organism>
<sequence>MFIKRRSLIIIVSLLVIVGVVILFVPFTSYYLYYNSLRPSLEKGVTFTFTTRDSPTQFIVENSSYFSITGHILSNVTLTYEGKGIFRLTETGEYQVGSDNSARFSKTLCLPEDSPVIEAFLFNYSLHRTTVSFTLRHVHYSIPAYSLTLHFVNLGHVKGITFPVMKGKYDGDFSRYFGYPPYVVENNQELCPVGPQVVDVPMEGDLAVSYSTCLLYAPKISDIGYTRSVPAGSFEVNDSELNMTLANTTNSMTSAVLKSIYPICLVSGKTHLNLTDSESSLIISLVSGNMRPQEDWSKVMLYSFELMFSMSIIFFAIAVVLWSYLGRRAVR</sequence>
<evidence type="ECO:0000313" key="3">
    <source>
        <dbReference type="Proteomes" id="UP000322983"/>
    </source>
</evidence>
<evidence type="ECO:0000256" key="1">
    <source>
        <dbReference type="SAM" id="Phobius"/>
    </source>
</evidence>
<keyword evidence="3" id="KW-1185">Reference proteome</keyword>
<reference evidence="2 3" key="1">
    <citation type="journal article" date="2020" name="Int. J. Syst. Evol. Microbiol.">
        <title>Sulfuracidifex tepidarius gen. nov., sp. nov. and transfer of Sulfolobus metallicus Huber and Stetter 1992 to the genus Sulfuracidifex as Sulfuracidifex metallicus comb. nov.</title>
        <authorList>
            <person name="Itoh T."/>
            <person name="Miura T."/>
            <person name="Sakai H.D."/>
            <person name="Kato S."/>
            <person name="Ohkuma M."/>
            <person name="Takashina T."/>
        </authorList>
    </citation>
    <scope>NUCLEOTIDE SEQUENCE [LARGE SCALE GENOMIC DNA]</scope>
    <source>
        <strain evidence="2 3">IC-006</strain>
    </source>
</reference>
<dbReference type="EMBL" id="AP018929">
    <property type="protein sequence ID" value="BBG23725.1"/>
    <property type="molecule type" value="Genomic_DNA"/>
</dbReference>
<feature type="transmembrane region" description="Helical" evidence="1">
    <location>
        <begin position="7"/>
        <end position="33"/>
    </location>
</feature>
<proteinExistence type="predicted"/>
<name>A0A510DU74_9CREN</name>
<dbReference type="KEGG" id="step:IC006_1015"/>
<dbReference type="RefSeq" id="WP_149528425.1">
    <property type="nucleotide sequence ID" value="NZ_AP018929.1"/>
</dbReference>
<dbReference type="STRING" id="1294262.GCA_001316085_02489"/>
<keyword evidence="1" id="KW-1133">Transmembrane helix</keyword>
<accession>A0A510DU74</accession>
<keyword evidence="1" id="KW-0812">Transmembrane</keyword>
<dbReference type="AlphaFoldDB" id="A0A510DU74"/>
<dbReference type="GeneID" id="41714784"/>
<feature type="transmembrane region" description="Helical" evidence="1">
    <location>
        <begin position="299"/>
        <end position="325"/>
    </location>
</feature>
<evidence type="ECO:0000313" key="2">
    <source>
        <dbReference type="EMBL" id="BBG23725.1"/>
    </source>
</evidence>